<sequence length="397" mass="43111">MKKIIRLLALMLIPAASVIAAPSVSAPEINAASAILIDSETGTVLFEKNADALIPPASMTKLMTIHTALEFINDGRAAADDLVPISANADFRNLPPRSSLMFLEEGQRVTLMELLQGLALPSGNDAGIAVAEYLAGSVEAFVGLMNEQAAKLGMLQTHFDDSSGLSEKNVTTAREYAEFCRYYIEKNSSRIADLHMLQSFTYPKTENLGPSGKSVHGPITQPNHNMLIGRMASVDGLKTGYIDESGFNFAATAVVDDRRLILVSMGGPGSNSSDGAIKRAIDAAVLLSYGFYAWSFYQPEVPLEESVRVYGGTIDNIGLVYSPADEILIRNTNLDKLEFVRVLRPIELPVEKGSLLGRWKLMLNEEELQSGIITAAESIEKGNIFKRICDALRKPVR</sequence>
<evidence type="ECO:0000256" key="10">
    <source>
        <dbReference type="RuleBase" id="RU004016"/>
    </source>
</evidence>
<dbReference type="InterPro" id="IPR018044">
    <property type="entry name" value="Peptidase_S11"/>
</dbReference>
<dbReference type="Proteomes" id="UP001221217">
    <property type="component" value="Unassembled WGS sequence"/>
</dbReference>
<dbReference type="GO" id="GO:0009002">
    <property type="term" value="F:serine-type D-Ala-D-Ala carboxypeptidase activity"/>
    <property type="evidence" value="ECO:0007669"/>
    <property type="project" value="InterPro"/>
</dbReference>
<comment type="function">
    <text evidence="1">Removes C-terminal D-alanyl residues from sugar-peptide cell wall precursors.</text>
</comment>
<feature type="active site" description="Acyl-ester intermediate" evidence="8">
    <location>
        <position position="58"/>
    </location>
</feature>
<evidence type="ECO:0000256" key="9">
    <source>
        <dbReference type="PIRSR" id="PIRSR618044-2"/>
    </source>
</evidence>
<dbReference type="GO" id="GO:0006508">
    <property type="term" value="P:proteolysis"/>
    <property type="evidence" value="ECO:0007669"/>
    <property type="project" value="InterPro"/>
</dbReference>
<feature type="binding site" evidence="9">
    <location>
        <position position="238"/>
    </location>
    <ligand>
        <name>substrate</name>
    </ligand>
</feature>
<keyword evidence="5" id="KW-0133">Cell shape</keyword>
<comment type="similarity">
    <text evidence="2 10">Belongs to the peptidase S11 family.</text>
</comment>
<feature type="domain" description="Peptidase S11 D-alanyl-D-alanine carboxypeptidase A N-terminal" evidence="12">
    <location>
        <begin position="23"/>
        <end position="267"/>
    </location>
</feature>
<gene>
    <name evidence="13" type="ORF">PQJ61_14670</name>
</gene>
<evidence type="ECO:0000259" key="12">
    <source>
        <dbReference type="Pfam" id="PF00768"/>
    </source>
</evidence>
<dbReference type="GO" id="GO:0008360">
    <property type="term" value="P:regulation of cell shape"/>
    <property type="evidence" value="ECO:0007669"/>
    <property type="project" value="UniProtKB-KW"/>
</dbReference>
<dbReference type="SUPFAM" id="SSF69189">
    <property type="entry name" value="Penicillin-binding protein associated domain"/>
    <property type="match status" value="1"/>
</dbReference>
<feature type="active site" description="Proton acceptor" evidence="8">
    <location>
        <position position="61"/>
    </location>
</feature>
<name>A0AAJ1MPL3_9SPIO</name>
<evidence type="ECO:0000256" key="5">
    <source>
        <dbReference type="ARBA" id="ARBA00022960"/>
    </source>
</evidence>
<keyword evidence="13" id="KW-0121">Carboxypeptidase</keyword>
<protein>
    <submittedName>
        <fullName evidence="13">D-alanyl-D-alanine carboxypeptidase</fullName>
    </submittedName>
</protein>
<evidence type="ECO:0000256" key="6">
    <source>
        <dbReference type="ARBA" id="ARBA00022984"/>
    </source>
</evidence>
<keyword evidence="13" id="KW-0645">Protease</keyword>
<dbReference type="AlphaFoldDB" id="A0AAJ1MPL3"/>
<dbReference type="InterPro" id="IPR012338">
    <property type="entry name" value="Beta-lactam/transpept-like"/>
</dbReference>
<dbReference type="PANTHER" id="PTHR21581">
    <property type="entry name" value="D-ALANYL-D-ALANINE CARBOXYPEPTIDASE"/>
    <property type="match status" value="1"/>
</dbReference>
<reference evidence="13 14" key="1">
    <citation type="submission" date="2022-12" db="EMBL/GenBank/DDBJ databases">
        <title>Metagenome assembled genome from gulf of manar.</title>
        <authorList>
            <person name="Kohli P."/>
            <person name="Pk S."/>
            <person name="Venkata Ramana C."/>
            <person name="Sasikala C."/>
        </authorList>
    </citation>
    <scope>NUCLEOTIDE SEQUENCE [LARGE SCALE GENOMIC DNA]</scope>
    <source>
        <strain evidence="13">JB008</strain>
    </source>
</reference>
<proteinExistence type="inferred from homology"/>
<evidence type="ECO:0000313" key="14">
    <source>
        <dbReference type="Proteomes" id="UP001221217"/>
    </source>
</evidence>
<feature type="active site" evidence="8">
    <location>
        <position position="122"/>
    </location>
</feature>
<keyword evidence="3 11" id="KW-0732">Signal</keyword>
<feature type="signal peptide" evidence="11">
    <location>
        <begin position="1"/>
        <end position="20"/>
    </location>
</feature>
<dbReference type="InterPro" id="IPR001967">
    <property type="entry name" value="Peptidase_S11_N"/>
</dbReference>
<keyword evidence="6" id="KW-0573">Peptidoglycan synthesis</keyword>
<dbReference type="GO" id="GO:0071555">
    <property type="term" value="P:cell wall organization"/>
    <property type="evidence" value="ECO:0007669"/>
    <property type="project" value="UniProtKB-KW"/>
</dbReference>
<evidence type="ECO:0000256" key="7">
    <source>
        <dbReference type="ARBA" id="ARBA00023316"/>
    </source>
</evidence>
<evidence type="ECO:0000256" key="2">
    <source>
        <dbReference type="ARBA" id="ARBA00007164"/>
    </source>
</evidence>
<evidence type="ECO:0000256" key="11">
    <source>
        <dbReference type="SAM" id="SignalP"/>
    </source>
</evidence>
<keyword evidence="4" id="KW-0378">Hydrolase</keyword>
<dbReference type="EMBL" id="JAQQAL010000038">
    <property type="protein sequence ID" value="MDC7228004.1"/>
    <property type="molecule type" value="Genomic_DNA"/>
</dbReference>
<dbReference type="PANTHER" id="PTHR21581:SF6">
    <property type="entry name" value="TRAFFICKING PROTEIN PARTICLE COMPLEX SUBUNIT 12"/>
    <property type="match status" value="1"/>
</dbReference>
<dbReference type="Gene3D" id="2.60.410.10">
    <property type="entry name" value="D-Ala-D-Ala carboxypeptidase, C-terminal domain"/>
    <property type="match status" value="1"/>
</dbReference>
<comment type="caution">
    <text evidence="13">The sequence shown here is derived from an EMBL/GenBank/DDBJ whole genome shotgun (WGS) entry which is preliminary data.</text>
</comment>
<feature type="chain" id="PRO_5042516495" evidence="11">
    <location>
        <begin position="21"/>
        <end position="397"/>
    </location>
</feature>
<evidence type="ECO:0000256" key="8">
    <source>
        <dbReference type="PIRSR" id="PIRSR618044-1"/>
    </source>
</evidence>
<evidence type="ECO:0000256" key="1">
    <source>
        <dbReference type="ARBA" id="ARBA00003217"/>
    </source>
</evidence>
<dbReference type="InterPro" id="IPR015956">
    <property type="entry name" value="Peniciliin-bd_prot_C_sf"/>
</dbReference>
<evidence type="ECO:0000313" key="13">
    <source>
        <dbReference type="EMBL" id="MDC7228004.1"/>
    </source>
</evidence>
<evidence type="ECO:0000256" key="4">
    <source>
        <dbReference type="ARBA" id="ARBA00022801"/>
    </source>
</evidence>
<dbReference type="PRINTS" id="PR00725">
    <property type="entry name" value="DADACBPTASE1"/>
</dbReference>
<dbReference type="Gene3D" id="3.40.710.10">
    <property type="entry name" value="DD-peptidase/beta-lactamase superfamily"/>
    <property type="match status" value="1"/>
</dbReference>
<dbReference type="GO" id="GO:0009252">
    <property type="term" value="P:peptidoglycan biosynthetic process"/>
    <property type="evidence" value="ECO:0007669"/>
    <property type="project" value="UniProtKB-KW"/>
</dbReference>
<dbReference type="SUPFAM" id="SSF56601">
    <property type="entry name" value="beta-lactamase/transpeptidase-like"/>
    <property type="match status" value="1"/>
</dbReference>
<keyword evidence="7" id="KW-0961">Cell wall biogenesis/degradation</keyword>
<evidence type="ECO:0000256" key="3">
    <source>
        <dbReference type="ARBA" id="ARBA00022729"/>
    </source>
</evidence>
<dbReference type="InterPro" id="IPR037167">
    <property type="entry name" value="Peptidase_S11_C_sf"/>
</dbReference>
<accession>A0AAJ1MPL3</accession>
<organism evidence="13 14">
    <name type="scientific">Candidatus Thalassospirochaeta sargassi</name>
    <dbReference type="NCBI Taxonomy" id="3119039"/>
    <lineage>
        <taxon>Bacteria</taxon>
        <taxon>Pseudomonadati</taxon>
        <taxon>Spirochaetota</taxon>
        <taxon>Spirochaetia</taxon>
        <taxon>Spirochaetales</taxon>
        <taxon>Spirochaetaceae</taxon>
        <taxon>Candidatus Thalassospirochaeta</taxon>
    </lineage>
</organism>
<dbReference type="Pfam" id="PF00768">
    <property type="entry name" value="Peptidase_S11"/>
    <property type="match status" value="1"/>
</dbReference>